<comment type="subcellular location">
    <subcellularLocation>
        <location evidence="1">Membrane</location>
        <topology evidence="1">Multi-pass membrane protein</topology>
    </subcellularLocation>
</comment>
<dbReference type="RefSeq" id="WP_274051405.1">
    <property type="nucleotide sequence ID" value="NZ_CP059693.1"/>
</dbReference>
<dbReference type="PROSITE" id="PS51007">
    <property type="entry name" value="CYTC"/>
    <property type="match status" value="2"/>
</dbReference>
<accession>A0ABY7VED6</accession>
<comment type="similarity">
    <text evidence="2">Belongs to the cytochrome c oxidase subunit 2 family.</text>
</comment>
<feature type="domain" description="Cytochrome c" evidence="18">
    <location>
        <begin position="267"/>
        <end position="354"/>
    </location>
</feature>
<feature type="transmembrane region" description="Helical" evidence="16">
    <location>
        <begin position="41"/>
        <end position="62"/>
    </location>
</feature>
<evidence type="ECO:0000256" key="1">
    <source>
        <dbReference type="ARBA" id="ARBA00004141"/>
    </source>
</evidence>
<keyword evidence="20" id="KW-1185">Reference proteome</keyword>
<dbReference type="SUPFAM" id="SSF49503">
    <property type="entry name" value="Cupredoxins"/>
    <property type="match status" value="1"/>
</dbReference>
<keyword evidence="12" id="KW-0186">Copper</keyword>
<dbReference type="Gene3D" id="2.60.40.420">
    <property type="entry name" value="Cupredoxins - blue copper proteins"/>
    <property type="match status" value="1"/>
</dbReference>
<sequence length="484" mass="53898">MLVAIVILALVVASLVFHFASPWWFTPLASNWSSIDDTINITFWVTGIVFVLVNCFLAYAVFRYRFNKNKRADYEPENKKLETWLTLITTAGVAAMLAPGLFVWGQFVNVPEDADVFEAVGQQWHWSYRLPGADGKLGQTAVELISEKNPFGINPEDANALDDILIFSNEMHVPLDQPVKVLMRSKDVLHNFAVPQFRVKMDLVPGLVSYLWFTPTKLGRYELLCEELCGMAHYTMRGHIVVDSRENYELWLAKQTTFAQTLKPPEYDLVKGKALFAGCTACHGSQGQGNEAMNAPQLASQSSWYMKRQLKYYQQGIRGSHQNDQYGQQMAAMAATLSDDKAIDNVLAYIATLPGQAEKAAAGPADLVKGKFLYANCSYCHGDNGEGKFALNAPKLTALQPWYLKRQLTNYQQSIRGAHPQDMYGNQMILMSRLLQNEQAVDDVVAYIRSLVPGSGVLTSKLSLPGKAFKSGKALVPEKVSEGE</sequence>
<dbReference type="CDD" id="cd13919">
    <property type="entry name" value="CuRO_HCO_II_like_5"/>
    <property type="match status" value="1"/>
</dbReference>
<dbReference type="InterPro" id="IPR002429">
    <property type="entry name" value="CcO_II-like_C"/>
</dbReference>
<dbReference type="PANTHER" id="PTHR22888:SF9">
    <property type="entry name" value="CYTOCHROME C OXIDASE SUBUNIT 2"/>
    <property type="match status" value="1"/>
</dbReference>
<dbReference type="PROSITE" id="PS50857">
    <property type="entry name" value="COX2_CUA"/>
    <property type="match status" value="1"/>
</dbReference>
<keyword evidence="7 15" id="KW-0479">Metal-binding</keyword>
<organism evidence="19 20">
    <name type="scientific">Thalassomonas haliotis</name>
    <dbReference type="NCBI Taxonomy" id="485448"/>
    <lineage>
        <taxon>Bacteria</taxon>
        <taxon>Pseudomonadati</taxon>
        <taxon>Pseudomonadota</taxon>
        <taxon>Gammaproteobacteria</taxon>
        <taxon>Alteromonadales</taxon>
        <taxon>Colwelliaceae</taxon>
        <taxon>Thalassomonas</taxon>
    </lineage>
</organism>
<dbReference type="InterPro" id="IPR001505">
    <property type="entry name" value="Copper_CuA"/>
</dbReference>
<evidence type="ECO:0000256" key="3">
    <source>
        <dbReference type="ARBA" id="ARBA00012949"/>
    </source>
</evidence>
<dbReference type="Gene3D" id="1.10.760.10">
    <property type="entry name" value="Cytochrome c-like domain"/>
    <property type="match status" value="2"/>
</dbReference>
<evidence type="ECO:0000256" key="12">
    <source>
        <dbReference type="ARBA" id="ARBA00023008"/>
    </source>
</evidence>
<name>A0ABY7VED6_9GAMM</name>
<dbReference type="InterPro" id="IPR008972">
    <property type="entry name" value="Cupredoxin"/>
</dbReference>
<evidence type="ECO:0000259" key="17">
    <source>
        <dbReference type="PROSITE" id="PS50857"/>
    </source>
</evidence>
<keyword evidence="4" id="KW-0813">Transport</keyword>
<dbReference type="InterPro" id="IPR036257">
    <property type="entry name" value="Cyt_c_oxidase_su2_TM_sf"/>
</dbReference>
<evidence type="ECO:0000256" key="11">
    <source>
        <dbReference type="ARBA" id="ARBA00023004"/>
    </source>
</evidence>
<dbReference type="PRINTS" id="PR01166">
    <property type="entry name" value="CYCOXIDASEII"/>
</dbReference>
<dbReference type="Gene3D" id="1.10.287.90">
    <property type="match status" value="1"/>
</dbReference>
<evidence type="ECO:0000256" key="16">
    <source>
        <dbReference type="SAM" id="Phobius"/>
    </source>
</evidence>
<proteinExistence type="inferred from homology"/>
<dbReference type="InterPro" id="IPR045187">
    <property type="entry name" value="CcO_II"/>
</dbReference>
<dbReference type="InterPro" id="IPR036909">
    <property type="entry name" value="Cyt_c-like_dom_sf"/>
</dbReference>
<feature type="domain" description="Cytochrome c" evidence="18">
    <location>
        <begin position="365"/>
        <end position="452"/>
    </location>
</feature>
<evidence type="ECO:0000259" key="18">
    <source>
        <dbReference type="PROSITE" id="PS51007"/>
    </source>
</evidence>
<reference evidence="19 20" key="1">
    <citation type="journal article" date="2022" name="Mar. Drugs">
        <title>Bioassay-Guided Fractionation Leads to the Detection of Cholic Acid Generated by the Rare Thalassomonas sp.</title>
        <authorList>
            <person name="Pheiffer F."/>
            <person name="Schneider Y.K."/>
            <person name="Hansen E.H."/>
            <person name="Andersen J.H."/>
            <person name="Isaksson J."/>
            <person name="Busche T."/>
            <person name="R C."/>
            <person name="Kalinowski J."/>
            <person name="Zyl L.V."/>
            <person name="Trindade M."/>
        </authorList>
    </citation>
    <scope>NUCLEOTIDE SEQUENCE [LARGE SCALE GENOMIC DNA]</scope>
    <source>
        <strain evidence="19 20">A5K-61T</strain>
    </source>
</reference>
<evidence type="ECO:0000256" key="7">
    <source>
        <dbReference type="ARBA" id="ARBA00022723"/>
    </source>
</evidence>
<evidence type="ECO:0000256" key="10">
    <source>
        <dbReference type="ARBA" id="ARBA00022989"/>
    </source>
</evidence>
<dbReference type="Pfam" id="PF00034">
    <property type="entry name" value="Cytochrom_C"/>
    <property type="match status" value="2"/>
</dbReference>
<evidence type="ECO:0000256" key="14">
    <source>
        <dbReference type="ARBA" id="ARBA00047816"/>
    </source>
</evidence>
<dbReference type="Pfam" id="PF00116">
    <property type="entry name" value="COX2"/>
    <property type="match status" value="1"/>
</dbReference>
<evidence type="ECO:0000256" key="6">
    <source>
        <dbReference type="ARBA" id="ARBA00022692"/>
    </source>
</evidence>
<keyword evidence="10 16" id="KW-1133">Transmembrane helix</keyword>
<evidence type="ECO:0000256" key="2">
    <source>
        <dbReference type="ARBA" id="ARBA00007866"/>
    </source>
</evidence>
<keyword evidence="8" id="KW-1278">Translocase</keyword>
<evidence type="ECO:0000256" key="4">
    <source>
        <dbReference type="ARBA" id="ARBA00022448"/>
    </source>
</evidence>
<gene>
    <name evidence="19" type="ORF">H3N35_24050</name>
</gene>
<comment type="catalytic activity">
    <reaction evidence="14">
        <text>4 Fe(II)-[cytochrome c] + O2 + 8 H(+)(in) = 4 Fe(III)-[cytochrome c] + 2 H2O + 4 H(+)(out)</text>
        <dbReference type="Rhea" id="RHEA:11436"/>
        <dbReference type="Rhea" id="RHEA-COMP:10350"/>
        <dbReference type="Rhea" id="RHEA-COMP:14399"/>
        <dbReference type="ChEBI" id="CHEBI:15377"/>
        <dbReference type="ChEBI" id="CHEBI:15378"/>
        <dbReference type="ChEBI" id="CHEBI:15379"/>
        <dbReference type="ChEBI" id="CHEBI:29033"/>
        <dbReference type="ChEBI" id="CHEBI:29034"/>
        <dbReference type="EC" id="7.1.1.9"/>
    </reaction>
</comment>
<feature type="transmembrane region" description="Helical" evidence="16">
    <location>
        <begin position="83"/>
        <end position="104"/>
    </location>
</feature>
<dbReference type="PROSITE" id="PS00078">
    <property type="entry name" value="COX2"/>
    <property type="match status" value="1"/>
</dbReference>
<protein>
    <recommendedName>
        <fullName evidence="3">cytochrome-c oxidase</fullName>
        <ecNumber evidence="3">7.1.1.9</ecNumber>
    </recommendedName>
</protein>
<keyword evidence="5 15" id="KW-0349">Heme</keyword>
<evidence type="ECO:0000313" key="19">
    <source>
        <dbReference type="EMBL" id="WDE11258.1"/>
    </source>
</evidence>
<keyword evidence="13 16" id="KW-0472">Membrane</keyword>
<evidence type="ECO:0000256" key="15">
    <source>
        <dbReference type="PROSITE-ProRule" id="PRU00433"/>
    </source>
</evidence>
<dbReference type="Proteomes" id="UP001215231">
    <property type="component" value="Chromosome"/>
</dbReference>
<evidence type="ECO:0000256" key="8">
    <source>
        <dbReference type="ARBA" id="ARBA00022967"/>
    </source>
</evidence>
<feature type="domain" description="Cytochrome oxidase subunit II copper A binding" evidence="17">
    <location>
        <begin position="112"/>
        <end position="254"/>
    </location>
</feature>
<keyword evidence="9" id="KW-0249">Electron transport</keyword>
<dbReference type="SUPFAM" id="SSF46626">
    <property type="entry name" value="Cytochrome c"/>
    <property type="match status" value="2"/>
</dbReference>
<evidence type="ECO:0000313" key="20">
    <source>
        <dbReference type="Proteomes" id="UP001215231"/>
    </source>
</evidence>
<dbReference type="InterPro" id="IPR009056">
    <property type="entry name" value="Cyt_c-like_dom"/>
</dbReference>
<evidence type="ECO:0000256" key="9">
    <source>
        <dbReference type="ARBA" id="ARBA00022982"/>
    </source>
</evidence>
<dbReference type="EMBL" id="CP059693">
    <property type="protein sequence ID" value="WDE11258.1"/>
    <property type="molecule type" value="Genomic_DNA"/>
</dbReference>
<dbReference type="EC" id="7.1.1.9" evidence="3"/>
<dbReference type="PANTHER" id="PTHR22888">
    <property type="entry name" value="CYTOCHROME C OXIDASE, SUBUNIT II"/>
    <property type="match status" value="1"/>
</dbReference>
<keyword evidence="6 16" id="KW-0812">Transmembrane</keyword>
<evidence type="ECO:0000256" key="5">
    <source>
        <dbReference type="ARBA" id="ARBA00022617"/>
    </source>
</evidence>
<dbReference type="SUPFAM" id="SSF81464">
    <property type="entry name" value="Cytochrome c oxidase subunit II-like, transmembrane region"/>
    <property type="match status" value="1"/>
</dbReference>
<evidence type="ECO:0000256" key="13">
    <source>
        <dbReference type="ARBA" id="ARBA00023136"/>
    </source>
</evidence>
<keyword evidence="11 15" id="KW-0408">Iron</keyword>